<dbReference type="Gene3D" id="1.10.287.950">
    <property type="entry name" value="Methyl-accepting chemotaxis protein"/>
    <property type="match status" value="1"/>
</dbReference>
<dbReference type="InterPro" id="IPR004089">
    <property type="entry name" value="MCPsignal_dom"/>
</dbReference>
<keyword evidence="4" id="KW-0175">Coiled coil</keyword>
<dbReference type="Proteomes" id="UP001611383">
    <property type="component" value="Chromosome"/>
</dbReference>
<feature type="domain" description="Methyl-accepting transducer" evidence="6">
    <location>
        <begin position="272"/>
        <end position="508"/>
    </location>
</feature>
<accession>A0ABY9XBQ2</accession>
<evidence type="ECO:0000256" key="3">
    <source>
        <dbReference type="PROSITE-ProRule" id="PRU00284"/>
    </source>
</evidence>
<dbReference type="InterPro" id="IPR004090">
    <property type="entry name" value="Chemotax_Me-accpt_rcpt"/>
</dbReference>
<dbReference type="SMART" id="SM00304">
    <property type="entry name" value="HAMP"/>
    <property type="match status" value="1"/>
</dbReference>
<dbReference type="SUPFAM" id="SSF58104">
    <property type="entry name" value="Methyl-accepting chemotaxis protein (MCP) signaling domain"/>
    <property type="match status" value="1"/>
</dbReference>
<keyword evidence="5" id="KW-0472">Membrane</keyword>
<evidence type="ECO:0000259" key="7">
    <source>
        <dbReference type="PROSITE" id="PS50885"/>
    </source>
</evidence>
<evidence type="ECO:0000313" key="8">
    <source>
        <dbReference type="EMBL" id="WNG52788.1"/>
    </source>
</evidence>
<reference evidence="8 9" key="1">
    <citation type="submission" date="2019-08" db="EMBL/GenBank/DDBJ databases">
        <title>Archangium and Cystobacter genomes.</title>
        <authorList>
            <person name="Chen I.-C.K."/>
            <person name="Wielgoss S."/>
        </authorList>
    </citation>
    <scope>NUCLEOTIDE SEQUENCE [LARGE SCALE GENOMIC DNA]</scope>
    <source>
        <strain evidence="8 9">Cbm 6</strain>
    </source>
</reference>
<sequence>MGGPVEAHGMSPPTIQRLDMRRLSLRTKMVAITGVSGALVTGILVAAFSLQMRNSLKEEFAKRAAAASHELAHHLAIATWSRDEEGLRLATAATLRNNPDVAYVVVRDRQGDILGHATVPRLVSPALLPAMSPQASRRELYVGGRPVLETSAPVLFEPRGPRSDGMPSQAQVGSVQVGLELDVLNGAVSRMALRGLGLGLLALAGCLVVVAALCRILIIPLERLARAAAGMAAGDLRQQIDASSTDEVGDLARSFSTMAEMLTNLLKDLRSAAADMEREATNVLATSSQQSAMANEQASAIHETGATVAEIAQTSKQATSFADTVIGGTSRSDALGSEGQKVVDESVAAMEKLSEQVKAIALAITDLNEQTLQIGDIITTVKDVAEQSNLLALNASIEAAKAGDQGRGFAVVAMEMRTLAEQSKMAANQVRALLGEVQKGTRAAVSATEEGSRRALAAMALAQSAGAAIKGLSDVIRDSSSAARQIAGNTRQQTIGVEQIAAAMNELTIAMQDNVEGTKRIEQVAGNLSNLSKRFSDLVGKYQL</sequence>
<keyword evidence="1 3" id="KW-0807">Transducer</keyword>
<keyword evidence="9" id="KW-1185">Reference proteome</keyword>
<dbReference type="PROSITE" id="PS50885">
    <property type="entry name" value="HAMP"/>
    <property type="match status" value="1"/>
</dbReference>
<name>A0ABY9XBQ2_9BACT</name>
<dbReference type="PROSITE" id="PS50111">
    <property type="entry name" value="CHEMOTAXIS_TRANSDUC_2"/>
    <property type="match status" value="1"/>
</dbReference>
<dbReference type="PANTHER" id="PTHR32089">
    <property type="entry name" value="METHYL-ACCEPTING CHEMOTAXIS PROTEIN MCPB"/>
    <property type="match status" value="1"/>
</dbReference>
<dbReference type="InterPro" id="IPR003660">
    <property type="entry name" value="HAMP_dom"/>
</dbReference>
<dbReference type="Pfam" id="PF00015">
    <property type="entry name" value="MCPsignal"/>
    <property type="match status" value="1"/>
</dbReference>
<keyword evidence="5" id="KW-0812">Transmembrane</keyword>
<evidence type="ECO:0000256" key="5">
    <source>
        <dbReference type="SAM" id="Phobius"/>
    </source>
</evidence>
<evidence type="ECO:0000256" key="2">
    <source>
        <dbReference type="ARBA" id="ARBA00029447"/>
    </source>
</evidence>
<proteinExistence type="inferred from homology"/>
<feature type="transmembrane region" description="Helical" evidence="5">
    <location>
        <begin position="29"/>
        <end position="50"/>
    </location>
</feature>
<dbReference type="EMBL" id="CP043494">
    <property type="protein sequence ID" value="WNG52788.1"/>
    <property type="molecule type" value="Genomic_DNA"/>
</dbReference>
<feature type="domain" description="HAMP" evidence="7">
    <location>
        <begin position="215"/>
        <end position="267"/>
    </location>
</feature>
<dbReference type="PANTHER" id="PTHR32089:SF112">
    <property type="entry name" value="LYSOZYME-LIKE PROTEIN-RELATED"/>
    <property type="match status" value="1"/>
</dbReference>
<evidence type="ECO:0000256" key="4">
    <source>
        <dbReference type="SAM" id="Coils"/>
    </source>
</evidence>
<feature type="coiled-coil region" evidence="4">
    <location>
        <begin position="259"/>
        <end position="286"/>
    </location>
</feature>
<protein>
    <submittedName>
        <fullName evidence="8">HAMP domain-containing protein</fullName>
    </submittedName>
</protein>
<evidence type="ECO:0000313" key="9">
    <source>
        <dbReference type="Proteomes" id="UP001611383"/>
    </source>
</evidence>
<gene>
    <name evidence="8" type="ORF">F0U60_36550</name>
</gene>
<comment type="similarity">
    <text evidence="2">Belongs to the methyl-accepting chemotaxis (MCP) protein family.</text>
</comment>
<dbReference type="Pfam" id="PF00672">
    <property type="entry name" value="HAMP"/>
    <property type="match status" value="1"/>
</dbReference>
<evidence type="ECO:0000256" key="1">
    <source>
        <dbReference type="ARBA" id="ARBA00023224"/>
    </source>
</evidence>
<evidence type="ECO:0000259" key="6">
    <source>
        <dbReference type="PROSITE" id="PS50111"/>
    </source>
</evidence>
<feature type="transmembrane region" description="Helical" evidence="5">
    <location>
        <begin position="198"/>
        <end position="218"/>
    </location>
</feature>
<keyword evidence="5" id="KW-1133">Transmembrane helix</keyword>
<dbReference type="SMART" id="SM00283">
    <property type="entry name" value="MA"/>
    <property type="match status" value="1"/>
</dbReference>
<organism evidence="8 9">
    <name type="scientific">Archangium minus</name>
    <dbReference type="NCBI Taxonomy" id="83450"/>
    <lineage>
        <taxon>Bacteria</taxon>
        <taxon>Pseudomonadati</taxon>
        <taxon>Myxococcota</taxon>
        <taxon>Myxococcia</taxon>
        <taxon>Myxococcales</taxon>
        <taxon>Cystobacterineae</taxon>
        <taxon>Archangiaceae</taxon>
        <taxon>Archangium</taxon>
    </lineage>
</organism>
<dbReference type="CDD" id="cd06225">
    <property type="entry name" value="HAMP"/>
    <property type="match status" value="1"/>
</dbReference>
<dbReference type="PRINTS" id="PR00260">
    <property type="entry name" value="CHEMTRNSDUCR"/>
</dbReference>